<comment type="caution">
    <text evidence="3">The sequence shown here is derived from an EMBL/GenBank/DDBJ whole genome shotgun (WGS) entry which is preliminary data.</text>
</comment>
<dbReference type="SUPFAM" id="SSF51126">
    <property type="entry name" value="Pectin lyase-like"/>
    <property type="match status" value="1"/>
</dbReference>
<gene>
    <name evidence="3" type="ORF">CFOL_v3_34403</name>
</gene>
<dbReference type="InParanoid" id="A0A1Q3DFB7"/>
<evidence type="ECO:0000313" key="3">
    <source>
        <dbReference type="EMBL" id="GAV91003.1"/>
    </source>
</evidence>
<organism evidence="3 4">
    <name type="scientific">Cephalotus follicularis</name>
    <name type="common">Albany pitcher plant</name>
    <dbReference type="NCBI Taxonomy" id="3775"/>
    <lineage>
        <taxon>Eukaryota</taxon>
        <taxon>Viridiplantae</taxon>
        <taxon>Streptophyta</taxon>
        <taxon>Embryophyta</taxon>
        <taxon>Tracheophyta</taxon>
        <taxon>Spermatophyta</taxon>
        <taxon>Magnoliopsida</taxon>
        <taxon>eudicotyledons</taxon>
        <taxon>Gunneridae</taxon>
        <taxon>Pentapetalae</taxon>
        <taxon>rosids</taxon>
        <taxon>fabids</taxon>
        <taxon>Oxalidales</taxon>
        <taxon>Cephalotaceae</taxon>
        <taxon>Cephalotus</taxon>
    </lineage>
</organism>
<sequence length="124" mass="13861">MGGYVRNIYMSNVTLAGVDVAIRFTGEFGEHPDKFYDPKALPLIEKVTIKDVTGENMKVAGFLEGIEGDIFVDICLSNRTLAVTSVSPWNCSYIQGYSNLVSPQICETRKRKIFAVHYSSCYHL</sequence>
<dbReference type="InterPro" id="IPR011050">
    <property type="entry name" value="Pectin_lyase_fold/virulence"/>
</dbReference>
<keyword evidence="2" id="KW-0134">Cell wall</keyword>
<dbReference type="InterPro" id="IPR012334">
    <property type="entry name" value="Pectin_lyas_fold"/>
</dbReference>
<dbReference type="Proteomes" id="UP000187406">
    <property type="component" value="Unassembled WGS sequence"/>
</dbReference>
<accession>A0A1Q3DFB7</accession>
<dbReference type="OrthoDB" id="1716516at2759"/>
<dbReference type="PANTHER" id="PTHR31339:SF9">
    <property type="entry name" value="PLASMIN AND FIBRONECTIN-BINDING PROTEIN A"/>
    <property type="match status" value="1"/>
</dbReference>
<dbReference type="AlphaFoldDB" id="A0A1Q3DFB7"/>
<dbReference type="InterPro" id="IPR051801">
    <property type="entry name" value="GH28_Enzymes"/>
</dbReference>
<comment type="subcellular location">
    <subcellularLocation>
        <location evidence="1">Secreted</location>
        <location evidence="1">Cell wall</location>
    </subcellularLocation>
</comment>
<dbReference type="EMBL" id="BDDD01006848">
    <property type="protein sequence ID" value="GAV91003.1"/>
    <property type="molecule type" value="Genomic_DNA"/>
</dbReference>
<dbReference type="PANTHER" id="PTHR31339">
    <property type="entry name" value="PECTIN LYASE-RELATED"/>
    <property type="match status" value="1"/>
</dbReference>
<reference evidence="4" key="1">
    <citation type="submission" date="2016-04" db="EMBL/GenBank/DDBJ databases">
        <title>Cephalotus genome sequencing.</title>
        <authorList>
            <person name="Fukushima K."/>
            <person name="Hasebe M."/>
            <person name="Fang X."/>
        </authorList>
    </citation>
    <scope>NUCLEOTIDE SEQUENCE [LARGE SCALE GENOMIC DNA]</scope>
    <source>
        <strain evidence="4">cv. St1</strain>
    </source>
</reference>
<evidence type="ECO:0008006" key="5">
    <source>
        <dbReference type="Google" id="ProtNLM"/>
    </source>
</evidence>
<name>A0A1Q3DFB7_CEPFO</name>
<evidence type="ECO:0000313" key="4">
    <source>
        <dbReference type="Proteomes" id="UP000187406"/>
    </source>
</evidence>
<protein>
    <recommendedName>
        <fullName evidence="5">Glyco_hydro_28 domain-containing protein</fullName>
    </recommendedName>
</protein>
<keyword evidence="2" id="KW-0964">Secreted</keyword>
<evidence type="ECO:0000256" key="1">
    <source>
        <dbReference type="ARBA" id="ARBA00004191"/>
    </source>
</evidence>
<proteinExistence type="predicted"/>
<evidence type="ECO:0000256" key="2">
    <source>
        <dbReference type="ARBA" id="ARBA00022512"/>
    </source>
</evidence>
<dbReference type="Gene3D" id="2.160.20.10">
    <property type="entry name" value="Single-stranded right-handed beta-helix, Pectin lyase-like"/>
    <property type="match status" value="1"/>
</dbReference>
<keyword evidence="4" id="KW-1185">Reference proteome</keyword>